<feature type="compositionally biased region" description="Basic and acidic residues" evidence="4">
    <location>
        <begin position="865"/>
        <end position="881"/>
    </location>
</feature>
<feature type="region of interest" description="Disordered" evidence="4">
    <location>
        <begin position="666"/>
        <end position="686"/>
    </location>
</feature>
<evidence type="ECO:0000256" key="1">
    <source>
        <dbReference type="ARBA" id="ARBA00008675"/>
    </source>
</evidence>
<keyword evidence="2 3" id="KW-0677">Repeat</keyword>
<feature type="domain" description="Clp R" evidence="5">
    <location>
        <begin position="8"/>
        <end position="222"/>
    </location>
</feature>
<proteinExistence type="inferred from homology"/>
<evidence type="ECO:0000313" key="6">
    <source>
        <dbReference type="EMBL" id="CAD6261226.1"/>
    </source>
</evidence>
<evidence type="ECO:0000259" key="5">
    <source>
        <dbReference type="PROSITE" id="PS51903"/>
    </source>
</evidence>
<dbReference type="AlphaFoldDB" id="A0A811QRZ7"/>
<dbReference type="Proteomes" id="UP000604825">
    <property type="component" value="Unassembled WGS sequence"/>
</dbReference>
<dbReference type="InterPro" id="IPR036628">
    <property type="entry name" value="Clp_N_dom_sf"/>
</dbReference>
<dbReference type="InterPro" id="IPR027417">
    <property type="entry name" value="P-loop_NTPase"/>
</dbReference>
<organism evidence="6 7">
    <name type="scientific">Miscanthus lutarioriparius</name>
    <dbReference type="NCBI Taxonomy" id="422564"/>
    <lineage>
        <taxon>Eukaryota</taxon>
        <taxon>Viridiplantae</taxon>
        <taxon>Streptophyta</taxon>
        <taxon>Embryophyta</taxon>
        <taxon>Tracheophyta</taxon>
        <taxon>Spermatophyta</taxon>
        <taxon>Magnoliopsida</taxon>
        <taxon>Liliopsida</taxon>
        <taxon>Poales</taxon>
        <taxon>Poaceae</taxon>
        <taxon>PACMAD clade</taxon>
        <taxon>Panicoideae</taxon>
        <taxon>Andropogonodae</taxon>
        <taxon>Andropogoneae</taxon>
        <taxon>Saccharinae</taxon>
        <taxon>Miscanthus</taxon>
    </lineage>
</organism>
<feature type="region of interest" description="Disordered" evidence="4">
    <location>
        <begin position="626"/>
        <end position="650"/>
    </location>
</feature>
<comment type="caution">
    <text evidence="6">The sequence shown here is derived from an EMBL/GenBank/DDBJ whole genome shotgun (WGS) entry which is preliminary data.</text>
</comment>
<feature type="region of interest" description="Disordered" evidence="4">
    <location>
        <begin position="859"/>
        <end position="923"/>
    </location>
</feature>
<dbReference type="PANTHER" id="PTHR43572:SF3">
    <property type="entry name" value="PROTEIN SMAX1-LIKE 5"/>
    <property type="match status" value="1"/>
</dbReference>
<sequence>MRAGAYTIHQSLTAEAAAVLKLALALARRRGHAQVTPLHVAFALLTGPAAAACAQPLAAFYSPASPAAPYGLLKRACLRSHPAPGAASSHGAPQHPFQCRALQLCFNVALNRLPASGPYSPPSSTVPFTSPLIQPSPTLSNALVAALKRAQSNQRRGCVELQQPPPATNAPPPQQQPLLSIKVELEQLVMSILDDPSVSRVMREAGFSSATVKSNLEEDSALMPPPSSSSPPPPPIPPHFFIDPSISSGSKGGDRFGLWPAQFLAAPVPSACNDDVRAVLEVMVRKQGRRSNPVVVGDSVSMAEAVAGELLRRLERGDVPEDLAGAHLLKLQLSYVHVRLMSRANVNARASELRRSVDAVQLQRGGGLVVYVGDLRWALDEEPNDNHAVSSYSPVEHMVAELGRLLDDLRASRGRAWLVATASYQTYMRWQQRRRRPVESAWALQAVVVPTGSGSGSGTGLSLNSLHSSSSSSSSLPSASAGVPPAMVTSQQLRQNPFAMARAATAFASRDEQDEMQLVLCTECTKHYESEASLVKAEADAEAPRASLPDWLVLDRPPAAQAPHKQRYLIELKWKWSRLCRKLHLCSNPCSPPCPWWSGSCLLPASKSKPSVAGFLGLDGLMEQRKSRTGRWSPPSQSRGPRWGLSPPAMGPGCQGVATTLALSSHPLSDSATSDSRAPGSGDGSAAAVRELEQRLRRNIPWQPGAVVTEIAKAVVASRRRESDGAMGAWLYVKGSDHSATRRAVTVIAETRCGSADRVICADASKFSCAEELCLDVVSRASEMGGRMLVVIVDDVENASCDVADCLVAASKSGSLKDHQSGQVLDLSGCIVILTASKLPGGDSDQIISLRLWSEDEASSGALKRKTESPQGEGKRARHDVGLGSLDLNLCAEDDPDEDEDDGAPSDLTDEGDSSDSSEHGQPHGLLEALAASVVTLDKEGGGGGDATASIRARLARAIGQGGTGTRVEETAVQALAAASGQFLEEELDSWTAEVLEPAVAVAAVKNDGKGKVIIVLGLGPGGGVRETAGFMGSVLPSRVQVD</sequence>
<dbReference type="Pfam" id="PF23569">
    <property type="entry name" value="NBD_SMAX1"/>
    <property type="match status" value="1"/>
</dbReference>
<protein>
    <recommendedName>
        <fullName evidence="5">Clp R domain-containing protein</fullName>
    </recommendedName>
</protein>
<dbReference type="PROSITE" id="PS51903">
    <property type="entry name" value="CLP_R"/>
    <property type="match status" value="1"/>
</dbReference>
<dbReference type="InterPro" id="IPR004176">
    <property type="entry name" value="Clp_R_N"/>
</dbReference>
<keyword evidence="7" id="KW-1185">Reference proteome</keyword>
<dbReference type="InterPro" id="IPR058680">
    <property type="entry name" value="NBD_SMAX1-like"/>
</dbReference>
<feature type="compositionally biased region" description="Acidic residues" evidence="4">
    <location>
        <begin position="892"/>
        <end position="916"/>
    </location>
</feature>
<feature type="region of interest" description="Disordered" evidence="4">
    <location>
        <begin position="219"/>
        <end position="244"/>
    </location>
</feature>
<evidence type="ECO:0000256" key="2">
    <source>
        <dbReference type="ARBA" id="ARBA00022737"/>
    </source>
</evidence>
<dbReference type="Gene3D" id="3.40.50.300">
    <property type="entry name" value="P-loop containing nucleotide triphosphate hydrolases"/>
    <property type="match status" value="1"/>
</dbReference>
<accession>A0A811QRZ7</accession>
<name>A0A811QRZ7_9POAL</name>
<dbReference type="Gene3D" id="1.10.1780.10">
    <property type="entry name" value="Clp, N-terminal domain"/>
    <property type="match status" value="1"/>
</dbReference>
<feature type="region of interest" description="Disordered" evidence="4">
    <location>
        <begin position="452"/>
        <end position="485"/>
    </location>
</feature>
<feature type="compositionally biased region" description="Pro residues" evidence="4">
    <location>
        <begin position="223"/>
        <end position="238"/>
    </location>
</feature>
<gene>
    <name evidence="6" type="ORF">NCGR_LOCUS44647</name>
</gene>
<evidence type="ECO:0000256" key="3">
    <source>
        <dbReference type="PROSITE-ProRule" id="PRU01251"/>
    </source>
</evidence>
<dbReference type="InterPro" id="IPR051650">
    <property type="entry name" value="SL_signaling_regulator"/>
</dbReference>
<dbReference type="EMBL" id="CAJGYO010000011">
    <property type="protein sequence ID" value="CAD6261226.1"/>
    <property type="molecule type" value="Genomic_DNA"/>
</dbReference>
<evidence type="ECO:0000313" key="7">
    <source>
        <dbReference type="Proteomes" id="UP000604825"/>
    </source>
</evidence>
<reference evidence="6" key="1">
    <citation type="submission" date="2020-10" db="EMBL/GenBank/DDBJ databases">
        <authorList>
            <person name="Han B."/>
            <person name="Lu T."/>
            <person name="Zhao Q."/>
            <person name="Huang X."/>
            <person name="Zhao Y."/>
        </authorList>
    </citation>
    <scope>NUCLEOTIDE SEQUENCE</scope>
</reference>
<evidence type="ECO:0000256" key="4">
    <source>
        <dbReference type="SAM" id="MobiDB-lite"/>
    </source>
</evidence>
<feature type="compositionally biased region" description="Polar residues" evidence="4">
    <location>
        <begin position="666"/>
        <end position="676"/>
    </location>
</feature>
<dbReference type="PANTHER" id="PTHR43572">
    <property type="entry name" value="CHAPERONE PROTEIN CLPD, CHLOROPLASTIC"/>
    <property type="match status" value="1"/>
</dbReference>
<comment type="similarity">
    <text evidence="1">Belongs to the ClpA/ClpB family.</text>
</comment>
<dbReference type="OrthoDB" id="1872342at2759"/>
<feature type="compositionally biased region" description="Low complexity" evidence="4">
    <location>
        <begin position="460"/>
        <end position="485"/>
    </location>
</feature>